<gene>
    <name evidence="2" type="ORF">FQA47_013733</name>
</gene>
<comment type="caution">
    <text evidence="2">The sequence shown here is derived from an EMBL/GenBank/DDBJ whole genome shotgun (WGS) entry which is preliminary data.</text>
</comment>
<organism evidence="2 3">
    <name type="scientific">Oryzias melastigma</name>
    <name type="common">Marine medaka</name>
    <dbReference type="NCBI Taxonomy" id="30732"/>
    <lineage>
        <taxon>Eukaryota</taxon>
        <taxon>Metazoa</taxon>
        <taxon>Chordata</taxon>
        <taxon>Craniata</taxon>
        <taxon>Vertebrata</taxon>
        <taxon>Euteleostomi</taxon>
        <taxon>Actinopterygii</taxon>
        <taxon>Neopterygii</taxon>
        <taxon>Teleostei</taxon>
        <taxon>Neoteleostei</taxon>
        <taxon>Acanthomorphata</taxon>
        <taxon>Ovalentaria</taxon>
        <taxon>Atherinomorphae</taxon>
        <taxon>Beloniformes</taxon>
        <taxon>Adrianichthyidae</taxon>
        <taxon>Oryziinae</taxon>
        <taxon>Oryzias</taxon>
    </lineage>
</organism>
<accession>A0A834F626</accession>
<sequence>MELQQHVMSHGAGKREGHRLLLPSVYPRLHTHFTRCSRLLTSACPFGPRDSTELEEKEAAEKERRGHREGGAAPPAPSHLTSPCTSVAPPPCKVQAPV</sequence>
<feature type="compositionally biased region" description="Basic and acidic residues" evidence="1">
    <location>
        <begin position="50"/>
        <end position="70"/>
    </location>
</feature>
<reference evidence="2" key="1">
    <citation type="journal article" name="BMC Genomics">
        <title>Long-read sequencing and de novo genome assembly of marine medaka (Oryzias melastigma).</title>
        <authorList>
            <person name="Liang P."/>
            <person name="Saqib H.S.A."/>
            <person name="Ni X."/>
            <person name="Shen Y."/>
        </authorList>
    </citation>
    <scope>NUCLEOTIDE SEQUENCE</scope>
    <source>
        <strain evidence="2">Bigg-433</strain>
    </source>
</reference>
<evidence type="ECO:0000313" key="3">
    <source>
        <dbReference type="Proteomes" id="UP000646548"/>
    </source>
</evidence>
<proteinExistence type="predicted"/>
<dbReference type="AlphaFoldDB" id="A0A834F626"/>
<evidence type="ECO:0000256" key="1">
    <source>
        <dbReference type="SAM" id="MobiDB-lite"/>
    </source>
</evidence>
<evidence type="ECO:0000313" key="2">
    <source>
        <dbReference type="EMBL" id="KAF6722459.1"/>
    </source>
</evidence>
<name>A0A834F626_ORYME</name>
<protein>
    <submittedName>
        <fullName evidence="2">Uncharacterized protein</fullName>
    </submittedName>
</protein>
<dbReference type="EMBL" id="WKFB01000454">
    <property type="protein sequence ID" value="KAF6722459.1"/>
    <property type="molecule type" value="Genomic_DNA"/>
</dbReference>
<dbReference type="Proteomes" id="UP000646548">
    <property type="component" value="Unassembled WGS sequence"/>
</dbReference>
<feature type="region of interest" description="Disordered" evidence="1">
    <location>
        <begin position="47"/>
        <end position="98"/>
    </location>
</feature>